<keyword evidence="1" id="KW-1133">Transmembrane helix</keyword>
<keyword evidence="1" id="KW-0472">Membrane</keyword>
<gene>
    <name evidence="2" type="ORF">ACFO0C_28675</name>
</gene>
<proteinExistence type="predicted"/>
<dbReference type="RefSeq" id="WP_378069807.1">
    <property type="nucleotide sequence ID" value="NZ_JBHSBL010000019.1"/>
</dbReference>
<feature type="transmembrane region" description="Helical" evidence="1">
    <location>
        <begin position="6"/>
        <end position="25"/>
    </location>
</feature>
<protein>
    <submittedName>
        <fullName evidence="2">Uncharacterized protein</fullName>
    </submittedName>
</protein>
<keyword evidence="3" id="KW-1185">Reference proteome</keyword>
<keyword evidence="1" id="KW-0812">Transmembrane</keyword>
<dbReference type="Proteomes" id="UP001595867">
    <property type="component" value="Unassembled WGS sequence"/>
</dbReference>
<organism evidence="2 3">
    <name type="scientific">Actinoplanes subglobosus</name>
    <dbReference type="NCBI Taxonomy" id="1547892"/>
    <lineage>
        <taxon>Bacteria</taxon>
        <taxon>Bacillati</taxon>
        <taxon>Actinomycetota</taxon>
        <taxon>Actinomycetes</taxon>
        <taxon>Micromonosporales</taxon>
        <taxon>Micromonosporaceae</taxon>
        <taxon>Actinoplanes</taxon>
    </lineage>
</organism>
<dbReference type="EMBL" id="JBHSBL010000019">
    <property type="protein sequence ID" value="MFC4068925.1"/>
    <property type="molecule type" value="Genomic_DNA"/>
</dbReference>
<accession>A0ABV8J4M6</accession>
<comment type="caution">
    <text evidence="2">The sequence shown here is derived from an EMBL/GenBank/DDBJ whole genome shotgun (WGS) entry which is preliminary data.</text>
</comment>
<evidence type="ECO:0000256" key="1">
    <source>
        <dbReference type="SAM" id="Phobius"/>
    </source>
</evidence>
<name>A0ABV8J4M6_9ACTN</name>
<evidence type="ECO:0000313" key="3">
    <source>
        <dbReference type="Proteomes" id="UP001595867"/>
    </source>
</evidence>
<sequence length="82" mass="9129">MNPVLAAVLVIGAAGLLMLIVAHWLEQRAAPPRELDERARAEVRAALDHDGLVTSVRIYRERTGSGLLDAYEAVRRIARDRR</sequence>
<evidence type="ECO:0000313" key="2">
    <source>
        <dbReference type="EMBL" id="MFC4068925.1"/>
    </source>
</evidence>
<reference evidence="3" key="1">
    <citation type="journal article" date="2019" name="Int. J. Syst. Evol. Microbiol.">
        <title>The Global Catalogue of Microorganisms (GCM) 10K type strain sequencing project: providing services to taxonomists for standard genome sequencing and annotation.</title>
        <authorList>
            <consortium name="The Broad Institute Genomics Platform"/>
            <consortium name="The Broad Institute Genome Sequencing Center for Infectious Disease"/>
            <person name="Wu L."/>
            <person name="Ma J."/>
        </authorList>
    </citation>
    <scope>NUCLEOTIDE SEQUENCE [LARGE SCALE GENOMIC DNA]</scope>
    <source>
        <strain evidence="3">TBRC 5832</strain>
    </source>
</reference>